<organism evidence="1 2">
    <name type="scientific">Salmonella typhimurium (strain 14028s / SGSC 2262)</name>
    <dbReference type="NCBI Taxonomy" id="588858"/>
    <lineage>
        <taxon>Bacteria</taxon>
        <taxon>Pseudomonadati</taxon>
        <taxon>Pseudomonadota</taxon>
        <taxon>Gammaproteobacteria</taxon>
        <taxon>Enterobacterales</taxon>
        <taxon>Enterobacteriaceae</taxon>
        <taxon>Salmonella</taxon>
    </lineage>
</organism>
<accession>A0A0F6B836</accession>
<reference evidence="1 2" key="1">
    <citation type="journal article" date="2010" name="J. Bacteriol.">
        <title>Short-term signatures of evolutionary change in the Salmonella enterica serovar typhimurium 14028 genome.</title>
        <authorList>
            <person name="Jarvik T."/>
            <person name="Smillie C."/>
            <person name="Groisman E.A."/>
            <person name="Ochman H."/>
        </authorList>
    </citation>
    <scope>NUCLEOTIDE SEQUENCE [LARGE SCALE GENOMIC DNA]</scope>
    <source>
        <strain evidence="2">14028s / SGSC 2262</strain>
    </source>
</reference>
<dbReference type="Proteomes" id="UP000002695">
    <property type="component" value="Chromosome"/>
</dbReference>
<evidence type="ECO:0000313" key="2">
    <source>
        <dbReference type="Proteomes" id="UP000002695"/>
    </source>
</evidence>
<dbReference type="HOGENOM" id="CLU_3172952_0_0_6"/>
<dbReference type="AlphaFoldDB" id="A0A0F6B836"/>
<gene>
    <name evidence="1" type="ordered locus">STM14_4296</name>
</gene>
<sequence length="47" mass="5403">MHFFGHSNPLNQYCLAPSASNNRAKADEQREYHPLFYQTVILSTSSM</sequence>
<protein>
    <submittedName>
        <fullName evidence="1">Uncharacterized protein</fullName>
    </submittedName>
</protein>
<keyword evidence="2" id="KW-1185">Reference proteome</keyword>
<evidence type="ECO:0000313" key="1">
    <source>
        <dbReference type="EMBL" id="ACY90684.1"/>
    </source>
</evidence>
<dbReference type="EMBL" id="CP001363">
    <property type="protein sequence ID" value="ACY90684.1"/>
    <property type="molecule type" value="Genomic_DNA"/>
</dbReference>
<name>A0A0F6B836_SALT1</name>
<dbReference type="KEGG" id="seo:STM14_4296"/>
<proteinExistence type="predicted"/>